<evidence type="ECO:0000313" key="4">
    <source>
        <dbReference type="EMBL" id="KAJ4824442.1"/>
    </source>
</evidence>
<gene>
    <name evidence="4" type="ORF">Tsubulata_039809</name>
</gene>
<accession>A0A9Q0F4B9</accession>
<keyword evidence="2" id="KW-1133">Transmembrane helix</keyword>
<evidence type="ECO:0000256" key="3">
    <source>
        <dbReference type="SAM" id="SignalP"/>
    </source>
</evidence>
<feature type="transmembrane region" description="Helical" evidence="2">
    <location>
        <begin position="76"/>
        <end position="98"/>
    </location>
</feature>
<evidence type="ECO:0000256" key="1">
    <source>
        <dbReference type="SAM" id="MobiDB-lite"/>
    </source>
</evidence>
<dbReference type="PANTHER" id="PTHR34558:SF4">
    <property type="entry name" value="TRANSMEMBRANE PROTEIN"/>
    <property type="match status" value="1"/>
</dbReference>
<feature type="chain" id="PRO_5040401358" evidence="3">
    <location>
        <begin position="22"/>
        <end position="112"/>
    </location>
</feature>
<dbReference type="PANTHER" id="PTHR34558">
    <property type="entry name" value="EXPRESSED PROTEIN"/>
    <property type="match status" value="1"/>
</dbReference>
<sequence>MGRLGLVCLILAGILMLQAMAEEEESHPLEGKARPALSPAGSSADAAASDHDESGREAEPPHNRKIGKNQSFDKSVAGGGVIIGGLATVIFATLFCYIRVTRKKPGDKSDYH</sequence>
<organism evidence="4 5">
    <name type="scientific">Turnera subulata</name>
    <dbReference type="NCBI Taxonomy" id="218843"/>
    <lineage>
        <taxon>Eukaryota</taxon>
        <taxon>Viridiplantae</taxon>
        <taxon>Streptophyta</taxon>
        <taxon>Embryophyta</taxon>
        <taxon>Tracheophyta</taxon>
        <taxon>Spermatophyta</taxon>
        <taxon>Magnoliopsida</taxon>
        <taxon>eudicotyledons</taxon>
        <taxon>Gunneridae</taxon>
        <taxon>Pentapetalae</taxon>
        <taxon>rosids</taxon>
        <taxon>fabids</taxon>
        <taxon>Malpighiales</taxon>
        <taxon>Passifloraceae</taxon>
        <taxon>Turnera</taxon>
    </lineage>
</organism>
<name>A0A9Q0F4B9_9ROSI</name>
<keyword evidence="5" id="KW-1185">Reference proteome</keyword>
<dbReference type="OrthoDB" id="686454at2759"/>
<reference evidence="4" key="2">
    <citation type="journal article" date="2023" name="Plants (Basel)">
        <title>Annotation of the Turnera subulata (Passifloraceae) Draft Genome Reveals the S-Locus Evolved after the Divergence of Turneroideae from Passifloroideae in a Stepwise Manner.</title>
        <authorList>
            <person name="Henning P.M."/>
            <person name="Roalson E.H."/>
            <person name="Mir W."/>
            <person name="McCubbin A.G."/>
            <person name="Shore J.S."/>
        </authorList>
    </citation>
    <scope>NUCLEOTIDE SEQUENCE</scope>
    <source>
        <strain evidence="4">F60SS</strain>
    </source>
</reference>
<dbReference type="EMBL" id="JAKUCV010007186">
    <property type="protein sequence ID" value="KAJ4824442.1"/>
    <property type="molecule type" value="Genomic_DNA"/>
</dbReference>
<feature type="region of interest" description="Disordered" evidence="1">
    <location>
        <begin position="24"/>
        <end position="72"/>
    </location>
</feature>
<evidence type="ECO:0000313" key="5">
    <source>
        <dbReference type="Proteomes" id="UP001141552"/>
    </source>
</evidence>
<evidence type="ECO:0000256" key="2">
    <source>
        <dbReference type="SAM" id="Phobius"/>
    </source>
</evidence>
<keyword evidence="3" id="KW-0732">Signal</keyword>
<keyword evidence="2" id="KW-0812">Transmembrane</keyword>
<protein>
    <submittedName>
        <fullName evidence="4">Uncharacterized protein</fullName>
    </submittedName>
</protein>
<feature type="compositionally biased region" description="Low complexity" evidence="1">
    <location>
        <begin position="36"/>
        <end position="47"/>
    </location>
</feature>
<keyword evidence="2" id="KW-0472">Membrane</keyword>
<feature type="compositionally biased region" description="Basic and acidic residues" evidence="1">
    <location>
        <begin position="48"/>
        <end position="62"/>
    </location>
</feature>
<comment type="caution">
    <text evidence="4">The sequence shown here is derived from an EMBL/GenBank/DDBJ whole genome shotgun (WGS) entry which is preliminary data.</text>
</comment>
<dbReference type="Proteomes" id="UP001141552">
    <property type="component" value="Unassembled WGS sequence"/>
</dbReference>
<proteinExistence type="predicted"/>
<feature type="signal peptide" evidence="3">
    <location>
        <begin position="1"/>
        <end position="21"/>
    </location>
</feature>
<reference evidence="4" key="1">
    <citation type="submission" date="2022-02" db="EMBL/GenBank/DDBJ databases">
        <authorList>
            <person name="Henning P.M."/>
            <person name="McCubbin A.G."/>
            <person name="Shore J.S."/>
        </authorList>
    </citation>
    <scope>NUCLEOTIDE SEQUENCE</scope>
    <source>
        <strain evidence="4">F60SS</strain>
        <tissue evidence="4">Leaves</tissue>
    </source>
</reference>
<dbReference type="AlphaFoldDB" id="A0A9Q0F4B9"/>